<sequence>MKTATESLSNQLMIEFDRMLKVLNHVTDNNSSIPGSELKNPVLDEQQIKHTAGLMRINHTGEVCAQALYNGQALLAKDEATRTHLLEAAKEEHDHLNWCQSRLDELGEAASISNPFWYLHSFAIGSLAAFFGDKISYGFVIETERQVESHLQQHIDDIGSQDPKSLQILQQMQLDEIRHGNDAKNAGGVELPEPVKWVMTGMSKIMKFVSYRI</sequence>
<dbReference type="GO" id="GO:0046872">
    <property type="term" value="F:metal ion binding"/>
    <property type="evidence" value="ECO:0007669"/>
    <property type="project" value="UniProtKB-KW"/>
</dbReference>
<comment type="similarity">
    <text evidence="9">Belongs to the COQ7 family.</text>
</comment>
<dbReference type="GO" id="GO:0008682">
    <property type="term" value="F:3-demethoxyubiquinol 3-hydroxylase activity"/>
    <property type="evidence" value="ECO:0007669"/>
    <property type="project" value="UniProtKB-EC"/>
</dbReference>
<comment type="catalytic activity">
    <reaction evidence="9">
        <text>a 5-methoxy-2-methyl-3-(all-trans-polyprenyl)benzene-1,4-diol + AH2 + O2 = a 3-demethylubiquinol + A + H2O</text>
        <dbReference type="Rhea" id="RHEA:50908"/>
        <dbReference type="Rhea" id="RHEA-COMP:10859"/>
        <dbReference type="Rhea" id="RHEA-COMP:10914"/>
        <dbReference type="ChEBI" id="CHEBI:13193"/>
        <dbReference type="ChEBI" id="CHEBI:15377"/>
        <dbReference type="ChEBI" id="CHEBI:15379"/>
        <dbReference type="ChEBI" id="CHEBI:17499"/>
        <dbReference type="ChEBI" id="CHEBI:84167"/>
        <dbReference type="ChEBI" id="CHEBI:84422"/>
        <dbReference type="EC" id="1.14.99.60"/>
    </reaction>
</comment>
<dbReference type="InterPro" id="IPR011566">
    <property type="entry name" value="Ubq_synth_Coq7"/>
</dbReference>
<reference evidence="10 11" key="1">
    <citation type="submission" date="2019-03" db="EMBL/GenBank/DDBJ databases">
        <title>Genomic Encyclopedia of Type Strains, Phase IV (KMG-IV): sequencing the most valuable type-strain genomes for metagenomic binning, comparative biology and taxonomic classification.</title>
        <authorList>
            <person name="Goeker M."/>
        </authorList>
    </citation>
    <scope>NUCLEOTIDE SEQUENCE [LARGE SCALE GENOMIC DNA]</scope>
    <source>
        <strain evidence="10 11">DSM 25488</strain>
    </source>
</reference>
<organism evidence="10 11">
    <name type="scientific">Marinicella litoralis</name>
    <dbReference type="NCBI Taxonomy" id="644220"/>
    <lineage>
        <taxon>Bacteria</taxon>
        <taxon>Pseudomonadati</taxon>
        <taxon>Pseudomonadota</taxon>
        <taxon>Gammaproteobacteria</taxon>
        <taxon>Lysobacterales</taxon>
        <taxon>Marinicellaceae</taxon>
        <taxon>Marinicella</taxon>
    </lineage>
</organism>
<comment type="function">
    <text evidence="9">Catalyzes the hydroxylation of 2-nonaprenyl-3-methyl-6-methoxy-1,4-benzoquinol during ubiquinone biosynthesis.</text>
</comment>
<comment type="cofactor">
    <cofactor evidence="9">
        <name>Fe cation</name>
        <dbReference type="ChEBI" id="CHEBI:24875"/>
    </cofactor>
    <text evidence="9">Binds 2 iron ions per subunit.</text>
</comment>
<feature type="binding site" evidence="9">
    <location>
        <position position="92"/>
    </location>
    <ligand>
        <name>Fe cation</name>
        <dbReference type="ChEBI" id="CHEBI:24875"/>
        <label>1</label>
    </ligand>
</feature>
<dbReference type="HAMAP" id="MF_01658">
    <property type="entry name" value="COQ7"/>
    <property type="match status" value="1"/>
</dbReference>
<evidence type="ECO:0000256" key="4">
    <source>
        <dbReference type="ARBA" id="ARBA00022723"/>
    </source>
</evidence>
<comment type="pathway">
    <text evidence="1 9">Cofactor biosynthesis; ubiquinone biosynthesis.</text>
</comment>
<dbReference type="InterPro" id="IPR047809">
    <property type="entry name" value="COQ7_proteobact"/>
</dbReference>
<keyword evidence="7 9" id="KW-0503">Monooxygenase</keyword>
<feature type="binding site" evidence="9">
    <location>
        <position position="179"/>
    </location>
    <ligand>
        <name>Fe cation</name>
        <dbReference type="ChEBI" id="CHEBI:24875"/>
        <label>2</label>
    </ligand>
</feature>
<dbReference type="InterPro" id="IPR012347">
    <property type="entry name" value="Ferritin-like"/>
</dbReference>
<dbReference type="UniPathway" id="UPA00232"/>
<feature type="binding site" evidence="9">
    <location>
        <position position="176"/>
    </location>
    <ligand>
        <name>Fe cation</name>
        <dbReference type="ChEBI" id="CHEBI:24875"/>
        <label>1</label>
    </ligand>
</feature>
<evidence type="ECO:0000256" key="7">
    <source>
        <dbReference type="ARBA" id="ARBA00023033"/>
    </source>
</evidence>
<keyword evidence="8 9" id="KW-0472">Membrane</keyword>
<dbReference type="Pfam" id="PF03232">
    <property type="entry name" value="COQ7"/>
    <property type="match status" value="1"/>
</dbReference>
<comment type="caution">
    <text evidence="10">The sequence shown here is derived from an EMBL/GenBank/DDBJ whole genome shotgun (WGS) entry which is preliminary data.</text>
</comment>
<dbReference type="GO" id="GO:0005886">
    <property type="term" value="C:plasma membrane"/>
    <property type="evidence" value="ECO:0007669"/>
    <property type="project" value="UniProtKB-SubCell"/>
</dbReference>
<protein>
    <recommendedName>
        <fullName evidence="9">3-demethoxyubiquinol 3-hydroxylase</fullName>
        <shortName evidence="9">DMQ hydroxylase</shortName>
        <ecNumber evidence="9">1.14.99.60</ecNumber>
    </recommendedName>
    <alternativeName>
        <fullName evidence="9">2-nonaprenyl-3-methyl-6-methoxy-1,4-benzoquinol hydroxylase</fullName>
    </alternativeName>
</protein>
<keyword evidence="6 9" id="KW-0408">Iron</keyword>
<evidence type="ECO:0000256" key="2">
    <source>
        <dbReference type="ARBA" id="ARBA00022475"/>
    </source>
</evidence>
<dbReference type="EMBL" id="SNZB01000005">
    <property type="protein sequence ID" value="TDR18486.1"/>
    <property type="molecule type" value="Genomic_DNA"/>
</dbReference>
<evidence type="ECO:0000256" key="9">
    <source>
        <dbReference type="HAMAP-Rule" id="MF_01658"/>
    </source>
</evidence>
<dbReference type="InterPro" id="IPR009078">
    <property type="entry name" value="Ferritin-like_SF"/>
</dbReference>
<dbReference type="NCBIfam" id="NF033656">
    <property type="entry name" value="DMQ_monoox_COQ7"/>
    <property type="match status" value="1"/>
</dbReference>
<evidence type="ECO:0000313" key="10">
    <source>
        <dbReference type="EMBL" id="TDR18486.1"/>
    </source>
</evidence>
<evidence type="ECO:0000256" key="5">
    <source>
        <dbReference type="ARBA" id="ARBA00023002"/>
    </source>
</evidence>
<evidence type="ECO:0000256" key="3">
    <source>
        <dbReference type="ARBA" id="ARBA00022688"/>
    </source>
</evidence>
<feature type="binding site" evidence="9">
    <location>
        <position position="62"/>
    </location>
    <ligand>
        <name>Fe cation</name>
        <dbReference type="ChEBI" id="CHEBI:24875"/>
        <label>1</label>
    </ligand>
</feature>
<dbReference type="OrthoDB" id="5192789at2"/>
<dbReference type="EC" id="1.14.99.60" evidence="9"/>
<keyword evidence="3 9" id="KW-0831">Ubiquinone biosynthesis</keyword>
<dbReference type="Gene3D" id="1.20.1260.10">
    <property type="match status" value="1"/>
</dbReference>
<evidence type="ECO:0000256" key="6">
    <source>
        <dbReference type="ARBA" id="ARBA00023004"/>
    </source>
</evidence>
<gene>
    <name evidence="9" type="primary">coq7</name>
    <name evidence="10" type="ORF">C8D91_2406</name>
</gene>
<dbReference type="PANTHER" id="PTHR11237:SF4">
    <property type="entry name" value="5-DEMETHOXYUBIQUINONE HYDROXYLASE, MITOCHONDRIAL"/>
    <property type="match status" value="1"/>
</dbReference>
<keyword evidence="10" id="KW-0830">Ubiquinone</keyword>
<evidence type="ECO:0000256" key="8">
    <source>
        <dbReference type="ARBA" id="ARBA00023136"/>
    </source>
</evidence>
<proteinExistence type="inferred from homology"/>
<dbReference type="CDD" id="cd01042">
    <property type="entry name" value="DMQH"/>
    <property type="match status" value="1"/>
</dbReference>
<dbReference type="SUPFAM" id="SSF47240">
    <property type="entry name" value="Ferritin-like"/>
    <property type="match status" value="1"/>
</dbReference>
<dbReference type="Proteomes" id="UP000295724">
    <property type="component" value="Unassembled WGS sequence"/>
</dbReference>
<feature type="binding site" evidence="9">
    <location>
        <position position="144"/>
    </location>
    <ligand>
        <name>Fe cation</name>
        <dbReference type="ChEBI" id="CHEBI:24875"/>
        <label>2</label>
    </ligand>
</feature>
<evidence type="ECO:0000256" key="1">
    <source>
        <dbReference type="ARBA" id="ARBA00004749"/>
    </source>
</evidence>
<dbReference type="AlphaFoldDB" id="A0A4R6XGG1"/>
<name>A0A4R6XGG1_9GAMM</name>
<dbReference type="GO" id="GO:0006744">
    <property type="term" value="P:ubiquinone biosynthetic process"/>
    <property type="evidence" value="ECO:0007669"/>
    <property type="project" value="UniProtKB-UniRule"/>
</dbReference>
<feature type="binding site" evidence="9">
    <location>
        <position position="92"/>
    </location>
    <ligand>
        <name>Fe cation</name>
        <dbReference type="ChEBI" id="CHEBI:24875"/>
        <label>2</label>
    </ligand>
</feature>
<keyword evidence="2 9" id="KW-1003">Cell membrane</keyword>
<feature type="binding site" evidence="9">
    <location>
        <position position="176"/>
    </location>
    <ligand>
        <name>Fe cation</name>
        <dbReference type="ChEBI" id="CHEBI:24875"/>
        <label>2</label>
    </ligand>
</feature>
<dbReference type="PANTHER" id="PTHR11237">
    <property type="entry name" value="COENZYME Q10 BIOSYNTHESIS PROTEIN 7"/>
    <property type="match status" value="1"/>
</dbReference>
<keyword evidence="11" id="KW-1185">Reference proteome</keyword>
<accession>A0A4R6XGG1</accession>
<evidence type="ECO:0000313" key="11">
    <source>
        <dbReference type="Proteomes" id="UP000295724"/>
    </source>
</evidence>
<feature type="binding site" evidence="9">
    <location>
        <position position="95"/>
    </location>
    <ligand>
        <name>Fe cation</name>
        <dbReference type="ChEBI" id="CHEBI:24875"/>
        <label>1</label>
    </ligand>
</feature>
<keyword evidence="5 9" id="KW-0560">Oxidoreductase</keyword>
<comment type="subcellular location">
    <subcellularLocation>
        <location evidence="9">Cell membrane</location>
        <topology evidence="9">Peripheral membrane protein</topology>
    </subcellularLocation>
</comment>
<keyword evidence="4 9" id="KW-0479">Metal-binding</keyword>
<dbReference type="RefSeq" id="WP_099019520.1">
    <property type="nucleotide sequence ID" value="NZ_NIHB01000003.1"/>
</dbReference>